<protein>
    <recommendedName>
        <fullName evidence="4">DUF4105 domain-containing protein</fullName>
    </recommendedName>
</protein>
<sequence>MFKTLFSIVLFIVSMSASANTIDIQFLNSDLESSNSYKAYSSGEVYQFLSTEHLFFDIQIEDYSVVSISYAEPVISDELQAKKHSLNNLSKQLTATQRSQFTIAERLSFYNFHLRETLFPFHSFW</sequence>
<feature type="chain" id="PRO_5045433808" description="DUF4105 domain-containing protein" evidence="1">
    <location>
        <begin position="20"/>
        <end position="125"/>
    </location>
</feature>
<evidence type="ECO:0000313" key="2">
    <source>
        <dbReference type="EMBL" id="GAA4244295.1"/>
    </source>
</evidence>
<evidence type="ECO:0008006" key="4">
    <source>
        <dbReference type="Google" id="ProtNLM"/>
    </source>
</evidence>
<reference evidence="3" key="1">
    <citation type="journal article" date="2019" name="Int. J. Syst. Evol. Microbiol.">
        <title>The Global Catalogue of Microorganisms (GCM) 10K type strain sequencing project: providing services to taxonomists for standard genome sequencing and annotation.</title>
        <authorList>
            <consortium name="The Broad Institute Genomics Platform"/>
            <consortium name="The Broad Institute Genome Sequencing Center for Infectious Disease"/>
            <person name="Wu L."/>
            <person name="Ma J."/>
        </authorList>
    </citation>
    <scope>NUCLEOTIDE SEQUENCE [LARGE SCALE GENOMIC DNA]</scope>
    <source>
        <strain evidence="3">JCM 17633</strain>
    </source>
</reference>
<gene>
    <name evidence="2" type="ORF">GCM10022292_22300</name>
</gene>
<organism evidence="2 3">
    <name type="scientific">Winogradskyella damuponensis</name>
    <dbReference type="NCBI Taxonomy" id="943939"/>
    <lineage>
        <taxon>Bacteria</taxon>
        <taxon>Pseudomonadati</taxon>
        <taxon>Bacteroidota</taxon>
        <taxon>Flavobacteriia</taxon>
        <taxon>Flavobacteriales</taxon>
        <taxon>Flavobacteriaceae</taxon>
        <taxon>Winogradskyella</taxon>
    </lineage>
</organism>
<dbReference type="Proteomes" id="UP001501682">
    <property type="component" value="Unassembled WGS sequence"/>
</dbReference>
<dbReference type="EMBL" id="BAABCB010000019">
    <property type="protein sequence ID" value="GAA4244295.1"/>
    <property type="molecule type" value="Genomic_DNA"/>
</dbReference>
<accession>A0ABP8CWQ4</accession>
<evidence type="ECO:0000313" key="3">
    <source>
        <dbReference type="Proteomes" id="UP001501682"/>
    </source>
</evidence>
<feature type="signal peptide" evidence="1">
    <location>
        <begin position="1"/>
        <end position="19"/>
    </location>
</feature>
<dbReference type="RefSeq" id="WP_334470655.1">
    <property type="nucleotide sequence ID" value="NZ_BAABCB010000019.1"/>
</dbReference>
<keyword evidence="1" id="KW-0732">Signal</keyword>
<evidence type="ECO:0000256" key="1">
    <source>
        <dbReference type="SAM" id="SignalP"/>
    </source>
</evidence>
<proteinExistence type="predicted"/>
<keyword evidence="3" id="KW-1185">Reference proteome</keyword>
<name>A0ABP8CWQ4_9FLAO</name>
<comment type="caution">
    <text evidence="2">The sequence shown here is derived from an EMBL/GenBank/DDBJ whole genome shotgun (WGS) entry which is preliminary data.</text>
</comment>